<keyword evidence="2" id="KW-1185">Reference proteome</keyword>
<dbReference type="EMBL" id="CP111027">
    <property type="protein sequence ID" value="WAR29953.1"/>
    <property type="molecule type" value="Genomic_DNA"/>
</dbReference>
<protein>
    <submittedName>
        <fullName evidence="1">Uncharacterized protein</fullName>
    </submittedName>
</protein>
<reference evidence="1" key="1">
    <citation type="submission" date="2022-11" db="EMBL/GenBank/DDBJ databases">
        <title>Centuries of genome instability and evolution in soft-shell clam transmissible cancer (bioRxiv).</title>
        <authorList>
            <person name="Hart S.F.M."/>
            <person name="Yonemitsu M.A."/>
            <person name="Giersch R.M."/>
            <person name="Beal B.F."/>
            <person name="Arriagada G."/>
            <person name="Davis B.W."/>
            <person name="Ostrander E.A."/>
            <person name="Goff S.P."/>
            <person name="Metzger M.J."/>
        </authorList>
    </citation>
    <scope>NUCLEOTIDE SEQUENCE</scope>
    <source>
        <strain evidence="1">MELC-2E11</strain>
        <tissue evidence="1">Siphon/mantle</tissue>
    </source>
</reference>
<organism evidence="1 2">
    <name type="scientific">Mya arenaria</name>
    <name type="common">Soft-shell clam</name>
    <dbReference type="NCBI Taxonomy" id="6604"/>
    <lineage>
        <taxon>Eukaryota</taxon>
        <taxon>Metazoa</taxon>
        <taxon>Spiralia</taxon>
        <taxon>Lophotrochozoa</taxon>
        <taxon>Mollusca</taxon>
        <taxon>Bivalvia</taxon>
        <taxon>Autobranchia</taxon>
        <taxon>Heteroconchia</taxon>
        <taxon>Euheterodonta</taxon>
        <taxon>Imparidentia</taxon>
        <taxon>Neoheterodontei</taxon>
        <taxon>Myida</taxon>
        <taxon>Myoidea</taxon>
        <taxon>Myidae</taxon>
        <taxon>Mya</taxon>
    </lineage>
</organism>
<proteinExistence type="predicted"/>
<name>A0ABY7G6A7_MYAAR</name>
<evidence type="ECO:0000313" key="2">
    <source>
        <dbReference type="Proteomes" id="UP001164746"/>
    </source>
</evidence>
<accession>A0ABY7G6A7</accession>
<sequence length="160" mass="18240">MERNGKEKILSSHSQSQAVSKNFNLFILQMMGRSLFLGHLLLLFIPGVHMHPHEYFEHPFLNKDPWEYQYYNDPMAVWSCFMVDLASLDMNVDPADGATTCQGTGNKNNYFIRQGPVNPDPGVLTLRHRDLEYLVEEKFAAPIDLNAAYVTSNPYLATVT</sequence>
<gene>
    <name evidence="1" type="ORF">MAR_003521</name>
</gene>
<dbReference type="Proteomes" id="UP001164746">
    <property type="component" value="Chromosome 16"/>
</dbReference>
<evidence type="ECO:0000313" key="1">
    <source>
        <dbReference type="EMBL" id="WAR29953.1"/>
    </source>
</evidence>